<feature type="domain" description="DUF4440" evidence="1">
    <location>
        <begin position="8"/>
        <end position="108"/>
    </location>
</feature>
<dbReference type="SUPFAM" id="SSF54427">
    <property type="entry name" value="NTF2-like"/>
    <property type="match status" value="1"/>
</dbReference>
<dbReference type="Gene3D" id="3.10.450.50">
    <property type="match status" value="1"/>
</dbReference>
<dbReference type="AlphaFoldDB" id="W9GF44"/>
<gene>
    <name evidence="2" type="ORF">N864_10765</name>
</gene>
<evidence type="ECO:0000313" key="2">
    <source>
        <dbReference type="EMBL" id="EWT04670.1"/>
    </source>
</evidence>
<proteinExistence type="predicted"/>
<reference evidence="3" key="1">
    <citation type="submission" date="2013-08" db="EMBL/GenBank/DDBJ databases">
        <title>Intrasporangium oryzae NRRL B-24470.</title>
        <authorList>
            <person name="Liu H."/>
            <person name="Wang G."/>
        </authorList>
    </citation>
    <scope>NUCLEOTIDE SEQUENCE [LARGE SCALE GENOMIC DNA]</scope>
    <source>
        <strain evidence="3">Q5-1</strain>
    </source>
</reference>
<dbReference type="OrthoDB" id="582586at2"/>
<dbReference type="InterPro" id="IPR032710">
    <property type="entry name" value="NTF2-like_dom_sf"/>
</dbReference>
<dbReference type="EMBL" id="AWQS01000205">
    <property type="protein sequence ID" value="EWT04670.1"/>
    <property type="molecule type" value="Genomic_DNA"/>
</dbReference>
<comment type="caution">
    <text evidence="2">The sequence shown here is derived from an EMBL/GenBank/DDBJ whole genome shotgun (WGS) entry which is preliminary data.</text>
</comment>
<keyword evidence="3" id="KW-1185">Reference proteome</keyword>
<dbReference type="Pfam" id="PF14534">
    <property type="entry name" value="DUF4440"/>
    <property type="match status" value="1"/>
</dbReference>
<evidence type="ECO:0000313" key="3">
    <source>
        <dbReference type="Proteomes" id="UP000019494"/>
    </source>
</evidence>
<name>W9GF44_9MICO</name>
<sequence length="122" mass="13248">MPMELEELLALEHDGWRALCEGRGAAFYGELMTSDGVMVLVDGSVLRRDQVVDSLDAGPAWDRYEISMPWLVPVGPGAAALVYRATAVRDGSPPFTALMSSVYCRVDGSARLALYQQTTATH</sequence>
<dbReference type="InterPro" id="IPR027843">
    <property type="entry name" value="DUF4440"/>
</dbReference>
<accession>W9GF44</accession>
<dbReference type="RefSeq" id="WP_034719909.1">
    <property type="nucleotide sequence ID" value="NZ_AWQS01000205.1"/>
</dbReference>
<dbReference type="Proteomes" id="UP000019494">
    <property type="component" value="Unassembled WGS sequence"/>
</dbReference>
<protein>
    <recommendedName>
        <fullName evidence="1">DUF4440 domain-containing protein</fullName>
    </recommendedName>
</protein>
<evidence type="ECO:0000259" key="1">
    <source>
        <dbReference type="Pfam" id="PF14534"/>
    </source>
</evidence>
<organism evidence="2 3">
    <name type="scientific">Intrasporangium chromatireducens Q5-1</name>
    <dbReference type="NCBI Taxonomy" id="584657"/>
    <lineage>
        <taxon>Bacteria</taxon>
        <taxon>Bacillati</taxon>
        <taxon>Actinomycetota</taxon>
        <taxon>Actinomycetes</taxon>
        <taxon>Micrococcales</taxon>
        <taxon>Intrasporangiaceae</taxon>
        <taxon>Intrasporangium</taxon>
    </lineage>
</organism>